<evidence type="ECO:0000313" key="2">
    <source>
        <dbReference type="EMBL" id="CAB4907589.1"/>
    </source>
</evidence>
<dbReference type="EMBL" id="CAFBOF010000025">
    <property type="protein sequence ID" value="CAB4980962.1"/>
    <property type="molecule type" value="Genomic_DNA"/>
</dbReference>
<evidence type="ECO:0000313" key="3">
    <source>
        <dbReference type="EMBL" id="CAB4980962.1"/>
    </source>
</evidence>
<dbReference type="NCBIfam" id="NF047719">
    <property type="entry name" value="SCO6745_fam_HTH"/>
    <property type="match status" value="1"/>
</dbReference>
<dbReference type="EMBL" id="CAFBPQ010000069">
    <property type="protein sequence ID" value="CAB5032044.1"/>
    <property type="molecule type" value="Genomic_DNA"/>
</dbReference>
<sequence>MGIIDEVRATAGPIVSLGGGFMLDGATTERGATFGLDFGEYYALGRGGVLGDVDASVVADAFVVFAPEVVTMMWNAARLLREPDAAAQSYSQACQDWGRVHFAHAENLDEISSVLAKIVNAATTTDAPLFSGWRTLPLPSDAPALVAQQLHVLRELRGGLHGVALKAAGLTPLEAVMVHSPAMAPMFGWADGEPATEATKAAHAKAEQITDELVAPAYEVLDEAERARLVVLLNDLVAATT</sequence>
<dbReference type="EMBL" id="CAEZYK010000003">
    <property type="protein sequence ID" value="CAB4712821.1"/>
    <property type="molecule type" value="Genomic_DNA"/>
</dbReference>
<organism evidence="1">
    <name type="scientific">freshwater metagenome</name>
    <dbReference type="NCBI Taxonomy" id="449393"/>
    <lineage>
        <taxon>unclassified sequences</taxon>
        <taxon>metagenomes</taxon>
        <taxon>ecological metagenomes</taxon>
    </lineage>
</organism>
<reference evidence="1" key="1">
    <citation type="submission" date="2020-05" db="EMBL/GenBank/DDBJ databases">
        <authorList>
            <person name="Chiriac C."/>
            <person name="Salcher M."/>
            <person name="Ghai R."/>
            <person name="Kavagutti S V."/>
        </authorList>
    </citation>
    <scope>NUCLEOTIDE SEQUENCE</scope>
</reference>
<accession>A0A6J6QLY7</accession>
<name>A0A6J6QLY7_9ZZZZ</name>
<protein>
    <submittedName>
        <fullName evidence="1">Unannotated protein</fullName>
    </submittedName>
</protein>
<dbReference type="AlphaFoldDB" id="A0A6J6QLY7"/>
<dbReference type="EMBL" id="CAFBMM010000039">
    <property type="protein sequence ID" value="CAB4907589.1"/>
    <property type="molecule type" value="Genomic_DNA"/>
</dbReference>
<proteinExistence type="predicted"/>
<gene>
    <name evidence="1" type="ORF">UFOPK2683_00096</name>
    <name evidence="2" type="ORF">UFOPK3605_00874</name>
    <name evidence="3" type="ORF">UFOPK3897_01113</name>
    <name evidence="4" type="ORF">UFOPK4121_01484</name>
</gene>
<dbReference type="Pfam" id="PF21863">
    <property type="entry name" value="HTH_67"/>
    <property type="match status" value="1"/>
</dbReference>
<evidence type="ECO:0000313" key="1">
    <source>
        <dbReference type="EMBL" id="CAB4712821.1"/>
    </source>
</evidence>
<dbReference type="InterPro" id="IPR054058">
    <property type="entry name" value="HTH_67"/>
</dbReference>
<evidence type="ECO:0000313" key="4">
    <source>
        <dbReference type="EMBL" id="CAB5032044.1"/>
    </source>
</evidence>